<dbReference type="Proteomes" id="UP000295724">
    <property type="component" value="Unassembled WGS sequence"/>
</dbReference>
<evidence type="ECO:0000256" key="4">
    <source>
        <dbReference type="ARBA" id="ARBA00023163"/>
    </source>
</evidence>
<dbReference type="AlphaFoldDB" id="A0A4R6XR16"/>
<gene>
    <name evidence="6" type="ORF">C8D91_1656</name>
</gene>
<dbReference type="SUPFAM" id="SSF46785">
    <property type="entry name" value="Winged helix' DNA-binding domain"/>
    <property type="match status" value="1"/>
</dbReference>
<dbReference type="NCBIfam" id="NF033788">
    <property type="entry name" value="HTH_metalloreg"/>
    <property type="match status" value="1"/>
</dbReference>
<dbReference type="PANTHER" id="PTHR33154:SF18">
    <property type="entry name" value="ARSENICAL RESISTANCE OPERON REPRESSOR"/>
    <property type="match status" value="1"/>
</dbReference>
<dbReference type="OrthoDB" id="9793058at2"/>
<keyword evidence="3" id="KW-0238">DNA-binding</keyword>
<feature type="domain" description="HTH arsR-type" evidence="5">
    <location>
        <begin position="1"/>
        <end position="94"/>
    </location>
</feature>
<evidence type="ECO:0000256" key="2">
    <source>
        <dbReference type="ARBA" id="ARBA00023015"/>
    </source>
</evidence>
<keyword evidence="1" id="KW-0059">Arsenical resistance</keyword>
<dbReference type="SMART" id="SM00418">
    <property type="entry name" value="HTH_ARSR"/>
    <property type="match status" value="1"/>
</dbReference>
<dbReference type="GO" id="GO:0046685">
    <property type="term" value="P:response to arsenic-containing substance"/>
    <property type="evidence" value="ECO:0007669"/>
    <property type="project" value="UniProtKB-KW"/>
</dbReference>
<evidence type="ECO:0000256" key="3">
    <source>
        <dbReference type="ARBA" id="ARBA00023125"/>
    </source>
</evidence>
<dbReference type="InterPro" id="IPR011991">
    <property type="entry name" value="ArsR-like_HTH"/>
</dbReference>
<dbReference type="InterPro" id="IPR036390">
    <property type="entry name" value="WH_DNA-bd_sf"/>
</dbReference>
<dbReference type="InterPro" id="IPR001845">
    <property type="entry name" value="HTH_ArsR_DNA-bd_dom"/>
</dbReference>
<proteinExistence type="predicted"/>
<dbReference type="GO" id="GO:0003700">
    <property type="term" value="F:DNA-binding transcription factor activity"/>
    <property type="evidence" value="ECO:0007669"/>
    <property type="project" value="InterPro"/>
</dbReference>
<dbReference type="PRINTS" id="PR00778">
    <property type="entry name" value="HTHARSR"/>
</dbReference>
<evidence type="ECO:0000256" key="1">
    <source>
        <dbReference type="ARBA" id="ARBA00022849"/>
    </source>
</evidence>
<dbReference type="PANTHER" id="PTHR33154">
    <property type="entry name" value="TRANSCRIPTIONAL REGULATOR, ARSR FAMILY"/>
    <property type="match status" value="1"/>
</dbReference>
<sequence>MMSPTEFFKTLSDATRLRCLFLLSQCKSLCVCDFMEILDAPQSRISRHFKYLRDAGLVTDERKDQWVHYRINPELAPQWRDMLKQNMNHIRGQQPFVDDLARLKVYLERGCC</sequence>
<dbReference type="InterPro" id="IPR036388">
    <property type="entry name" value="WH-like_DNA-bd_sf"/>
</dbReference>
<name>A0A4R6XR16_9GAMM</name>
<dbReference type="Pfam" id="PF01022">
    <property type="entry name" value="HTH_5"/>
    <property type="match status" value="1"/>
</dbReference>
<evidence type="ECO:0000313" key="6">
    <source>
        <dbReference type="EMBL" id="TDR20680.1"/>
    </source>
</evidence>
<dbReference type="GO" id="GO:0003677">
    <property type="term" value="F:DNA binding"/>
    <property type="evidence" value="ECO:0007669"/>
    <property type="project" value="UniProtKB-KW"/>
</dbReference>
<dbReference type="InterPro" id="IPR051081">
    <property type="entry name" value="HTH_MetalResp_TranReg"/>
</dbReference>
<dbReference type="CDD" id="cd00090">
    <property type="entry name" value="HTH_ARSR"/>
    <property type="match status" value="1"/>
</dbReference>
<dbReference type="PROSITE" id="PS50987">
    <property type="entry name" value="HTH_ARSR_2"/>
    <property type="match status" value="1"/>
</dbReference>
<accession>A0A4R6XR16</accession>
<keyword evidence="2" id="KW-0805">Transcription regulation</keyword>
<comment type="caution">
    <text evidence="6">The sequence shown here is derived from an EMBL/GenBank/DDBJ whole genome shotgun (WGS) entry which is preliminary data.</text>
</comment>
<protein>
    <submittedName>
        <fullName evidence="6">ArsR family transcriptional regulator</fullName>
    </submittedName>
</protein>
<evidence type="ECO:0000259" key="5">
    <source>
        <dbReference type="PROSITE" id="PS50987"/>
    </source>
</evidence>
<keyword evidence="7" id="KW-1185">Reference proteome</keyword>
<keyword evidence="4" id="KW-0804">Transcription</keyword>
<organism evidence="6 7">
    <name type="scientific">Marinicella litoralis</name>
    <dbReference type="NCBI Taxonomy" id="644220"/>
    <lineage>
        <taxon>Bacteria</taxon>
        <taxon>Pseudomonadati</taxon>
        <taxon>Pseudomonadota</taxon>
        <taxon>Gammaproteobacteria</taxon>
        <taxon>Lysobacterales</taxon>
        <taxon>Marinicellaceae</taxon>
        <taxon>Marinicella</taxon>
    </lineage>
</organism>
<dbReference type="Gene3D" id="1.10.10.10">
    <property type="entry name" value="Winged helix-like DNA-binding domain superfamily/Winged helix DNA-binding domain"/>
    <property type="match status" value="1"/>
</dbReference>
<dbReference type="EMBL" id="SNZB01000003">
    <property type="protein sequence ID" value="TDR20680.1"/>
    <property type="molecule type" value="Genomic_DNA"/>
</dbReference>
<evidence type="ECO:0000313" key="7">
    <source>
        <dbReference type="Proteomes" id="UP000295724"/>
    </source>
</evidence>
<reference evidence="6 7" key="1">
    <citation type="submission" date="2019-03" db="EMBL/GenBank/DDBJ databases">
        <title>Genomic Encyclopedia of Type Strains, Phase IV (KMG-IV): sequencing the most valuable type-strain genomes for metagenomic binning, comparative biology and taxonomic classification.</title>
        <authorList>
            <person name="Goeker M."/>
        </authorList>
    </citation>
    <scope>NUCLEOTIDE SEQUENCE [LARGE SCALE GENOMIC DNA]</scope>
    <source>
        <strain evidence="6 7">DSM 25488</strain>
    </source>
</reference>